<dbReference type="GO" id="GO:0005432">
    <property type="term" value="F:calcium:sodium antiporter activity"/>
    <property type="evidence" value="ECO:0007669"/>
    <property type="project" value="TreeGrafter"/>
</dbReference>
<evidence type="ECO:0000256" key="8">
    <source>
        <dbReference type="SAM" id="Phobius"/>
    </source>
</evidence>
<dbReference type="Proteomes" id="UP001177023">
    <property type="component" value="Unassembled WGS sequence"/>
</dbReference>
<evidence type="ECO:0000256" key="1">
    <source>
        <dbReference type="ARBA" id="ARBA00004141"/>
    </source>
</evidence>
<evidence type="ECO:0000313" key="12">
    <source>
        <dbReference type="Proteomes" id="UP001177023"/>
    </source>
</evidence>
<dbReference type="EMBL" id="CATQJA010002662">
    <property type="protein sequence ID" value="CAJ0580700.1"/>
    <property type="molecule type" value="Genomic_DNA"/>
</dbReference>
<keyword evidence="9" id="KW-0732">Signal</keyword>
<evidence type="ECO:0000256" key="7">
    <source>
        <dbReference type="ARBA" id="ARBA00023136"/>
    </source>
</evidence>
<feature type="domain" description="Sodium/calcium exchanger membrane region" evidence="10">
    <location>
        <begin position="520"/>
        <end position="668"/>
    </location>
</feature>
<evidence type="ECO:0000256" key="5">
    <source>
        <dbReference type="ARBA" id="ARBA00022692"/>
    </source>
</evidence>
<dbReference type="InterPro" id="IPR044880">
    <property type="entry name" value="NCX_ion-bd_dom_sf"/>
</dbReference>
<keyword evidence="5 8" id="KW-0812">Transmembrane</keyword>
<dbReference type="AlphaFoldDB" id="A0AA36GCU4"/>
<feature type="domain" description="Sodium/calcium exchanger membrane region" evidence="10">
    <location>
        <begin position="105"/>
        <end position="248"/>
    </location>
</feature>
<reference evidence="11" key="1">
    <citation type="submission" date="2023-06" db="EMBL/GenBank/DDBJ databases">
        <authorList>
            <person name="Delattre M."/>
        </authorList>
    </citation>
    <scope>NUCLEOTIDE SEQUENCE</scope>
    <source>
        <strain evidence="11">AF72</strain>
    </source>
</reference>
<keyword evidence="2" id="KW-0813">Transport</keyword>
<keyword evidence="4" id="KW-0106">Calcium</keyword>
<dbReference type="PANTHER" id="PTHR12266:SF0">
    <property type="entry name" value="MITOCHONDRIAL SODIUM_CALCIUM EXCHANGER PROTEIN"/>
    <property type="match status" value="1"/>
</dbReference>
<evidence type="ECO:0000259" key="10">
    <source>
        <dbReference type="Pfam" id="PF01699"/>
    </source>
</evidence>
<feature type="non-terminal residue" evidence="11">
    <location>
        <position position="1"/>
    </location>
</feature>
<keyword evidence="6 8" id="KW-1133">Transmembrane helix</keyword>
<feature type="transmembrane region" description="Helical" evidence="8">
    <location>
        <begin position="488"/>
        <end position="506"/>
    </location>
</feature>
<feature type="transmembrane region" description="Helical" evidence="8">
    <location>
        <begin position="555"/>
        <end position="577"/>
    </location>
</feature>
<evidence type="ECO:0000313" key="11">
    <source>
        <dbReference type="EMBL" id="CAJ0580700.1"/>
    </source>
</evidence>
<organism evidence="11 12">
    <name type="scientific">Mesorhabditis spiculigera</name>
    <dbReference type="NCBI Taxonomy" id="96644"/>
    <lineage>
        <taxon>Eukaryota</taxon>
        <taxon>Metazoa</taxon>
        <taxon>Ecdysozoa</taxon>
        <taxon>Nematoda</taxon>
        <taxon>Chromadorea</taxon>
        <taxon>Rhabditida</taxon>
        <taxon>Rhabditina</taxon>
        <taxon>Rhabditomorpha</taxon>
        <taxon>Rhabditoidea</taxon>
        <taxon>Rhabditidae</taxon>
        <taxon>Mesorhabditinae</taxon>
        <taxon>Mesorhabditis</taxon>
    </lineage>
</organism>
<protein>
    <recommendedName>
        <fullName evidence="10">Sodium/calcium exchanger membrane region domain-containing protein</fullName>
    </recommendedName>
</protein>
<dbReference type="Pfam" id="PF01699">
    <property type="entry name" value="Na_Ca_ex"/>
    <property type="match status" value="2"/>
</dbReference>
<evidence type="ECO:0000256" key="4">
    <source>
        <dbReference type="ARBA" id="ARBA00022568"/>
    </source>
</evidence>
<dbReference type="InterPro" id="IPR004837">
    <property type="entry name" value="NaCa_Exmemb"/>
</dbReference>
<evidence type="ECO:0000256" key="6">
    <source>
        <dbReference type="ARBA" id="ARBA00022989"/>
    </source>
</evidence>
<comment type="caution">
    <text evidence="11">The sequence shown here is derived from an EMBL/GenBank/DDBJ whole genome shotgun (WGS) entry which is preliminary data.</text>
</comment>
<feature type="transmembrane region" description="Helical" evidence="8">
    <location>
        <begin position="97"/>
        <end position="114"/>
    </location>
</feature>
<feature type="transmembrane region" description="Helical" evidence="8">
    <location>
        <begin position="518"/>
        <end position="535"/>
    </location>
</feature>
<keyword evidence="3" id="KW-0050">Antiport</keyword>
<sequence>MRLWLLLAAVAWLGSQPTEGRRYYGSRWIFPVATLDNGVGNGSLPKHPDRNYCYIDKAYTQAEICDYVTKETDKCEGGGYFLWTRYVECQDSIPEKVGIIIAAVIYMLYLFIAISSAADDFFSPNVAGIVAHLGISESIAGVTFMAFGNGAPDIFGAIASVLGTPKPKAGFAVGELLGAGTFVTLCVTATIVFTKEFKATVFETLRDLIFYMVALGWILFIFLNGVMLKTFEPLVFLLLYALYVGTVVFSHFMHKRRRAARRASKVGSTHISRAASIRPNVVAVTDEDAPPVHIISAAVAKIANANGHFLKEVEKEPEMPAANQLRRLSVSLYARKRESTGRRRSTVKTNTLHPGLITEGNPKFVDDDTDSEEMIWVGHHLISASANRSRAQSIIPPAEIHSASTLFMDIYHHLLPISQEDWDEAGVFGKTMLVVKIPLTIAFCLTIPLVDLPWSKPVAILNAFFAPQFFLFAAQLWTTDPFNGPGLWAYALAISALLIVLLLIFTTVKDEPRFYKQLSSYAGFLMSIAWIYIIANEVVGVVTMLGVISQLSHELLGLTILAWANSIGDLIADVAVVKQGYSNMALAAAIGGPLFNFLIGFGLPFSIARISGTSIEIQFSTINHVLVLFLGCSLVFTFAACIVQRFYLRRVYAGCLLGIYAAFIAMVVLTETKVIVWGVDEEE</sequence>
<dbReference type="GO" id="GO:0006874">
    <property type="term" value="P:intracellular calcium ion homeostasis"/>
    <property type="evidence" value="ECO:0007669"/>
    <property type="project" value="TreeGrafter"/>
</dbReference>
<feature type="transmembrane region" description="Helical" evidence="8">
    <location>
        <begin position="169"/>
        <end position="193"/>
    </location>
</feature>
<comment type="subcellular location">
    <subcellularLocation>
        <location evidence="1">Membrane</location>
        <topology evidence="1">Multi-pass membrane protein</topology>
    </subcellularLocation>
</comment>
<feature type="signal peptide" evidence="9">
    <location>
        <begin position="1"/>
        <end position="20"/>
    </location>
</feature>
<keyword evidence="12" id="KW-1185">Reference proteome</keyword>
<evidence type="ECO:0000256" key="9">
    <source>
        <dbReference type="SAM" id="SignalP"/>
    </source>
</evidence>
<name>A0AA36GCU4_9BILA</name>
<evidence type="ECO:0000256" key="2">
    <source>
        <dbReference type="ARBA" id="ARBA00022448"/>
    </source>
</evidence>
<dbReference type="Gene3D" id="1.20.1420.30">
    <property type="entry name" value="NCX, central ion-binding region"/>
    <property type="match status" value="2"/>
</dbReference>
<dbReference type="InterPro" id="IPR051359">
    <property type="entry name" value="CaCA_antiporter"/>
</dbReference>
<feature type="transmembrane region" description="Helical" evidence="8">
    <location>
        <begin position="584"/>
        <end position="605"/>
    </location>
</feature>
<feature type="transmembrane region" description="Helical" evidence="8">
    <location>
        <begin position="126"/>
        <end position="149"/>
    </location>
</feature>
<proteinExistence type="predicted"/>
<keyword evidence="4" id="KW-0406">Ion transport</keyword>
<feature type="transmembrane region" description="Helical" evidence="8">
    <location>
        <begin position="205"/>
        <end position="228"/>
    </location>
</feature>
<feature type="transmembrane region" description="Helical" evidence="8">
    <location>
        <begin position="234"/>
        <end position="252"/>
    </location>
</feature>
<accession>A0AA36GCU4</accession>
<feature type="transmembrane region" description="Helical" evidence="8">
    <location>
        <begin position="458"/>
        <end position="476"/>
    </location>
</feature>
<dbReference type="PANTHER" id="PTHR12266">
    <property type="entry name" value="NA+/CA2+ K+ INDEPENDENT EXCHANGER"/>
    <property type="match status" value="1"/>
</dbReference>
<feature type="transmembrane region" description="Helical" evidence="8">
    <location>
        <begin position="650"/>
        <end position="669"/>
    </location>
</feature>
<evidence type="ECO:0000256" key="3">
    <source>
        <dbReference type="ARBA" id="ARBA00022449"/>
    </source>
</evidence>
<gene>
    <name evidence="11" type="ORF">MSPICULIGERA_LOCUS18890</name>
</gene>
<feature type="chain" id="PRO_5041462432" description="Sodium/calcium exchanger membrane region domain-containing protein" evidence="9">
    <location>
        <begin position="21"/>
        <end position="683"/>
    </location>
</feature>
<dbReference type="GO" id="GO:0016020">
    <property type="term" value="C:membrane"/>
    <property type="evidence" value="ECO:0007669"/>
    <property type="project" value="UniProtKB-SubCell"/>
</dbReference>
<keyword evidence="4" id="KW-0109">Calcium transport</keyword>
<keyword evidence="7 8" id="KW-0472">Membrane</keyword>
<feature type="transmembrane region" description="Helical" evidence="8">
    <location>
        <begin position="625"/>
        <end position="643"/>
    </location>
</feature>